<evidence type="ECO:0000256" key="1">
    <source>
        <dbReference type="SAM" id="MobiDB-lite"/>
    </source>
</evidence>
<gene>
    <name evidence="2" type="ORF">CI238_13357</name>
</gene>
<dbReference type="AlphaFoldDB" id="A0A167EBA8"/>
<reference evidence="2 3" key="1">
    <citation type="submission" date="2015-06" db="EMBL/GenBank/DDBJ databases">
        <title>Survival trade-offs in plant roots during colonization by closely related pathogenic and mutualistic fungi.</title>
        <authorList>
            <person name="Hacquard S."/>
            <person name="Kracher B."/>
            <person name="Hiruma K."/>
            <person name="Weinman A."/>
            <person name="Muench P."/>
            <person name="Garrido Oter R."/>
            <person name="Ver Loren van Themaat E."/>
            <person name="Dallerey J.-F."/>
            <person name="Damm U."/>
            <person name="Henrissat B."/>
            <person name="Lespinet O."/>
            <person name="Thon M."/>
            <person name="Kemen E."/>
            <person name="McHardy A.C."/>
            <person name="Schulze-Lefert P."/>
            <person name="O'Connell R.J."/>
        </authorList>
    </citation>
    <scope>NUCLEOTIDE SEQUENCE [LARGE SCALE GENOMIC DNA]</scope>
    <source>
        <strain evidence="2 3">MAFF 238704</strain>
    </source>
</reference>
<protein>
    <submittedName>
        <fullName evidence="2">Wac domain-containing protein</fullName>
    </submittedName>
</protein>
<dbReference type="EMBL" id="LFIW01000764">
    <property type="protein sequence ID" value="KZL84917.1"/>
    <property type="molecule type" value="Genomic_DNA"/>
</dbReference>
<feature type="region of interest" description="Disordered" evidence="1">
    <location>
        <begin position="206"/>
        <end position="237"/>
    </location>
</feature>
<evidence type="ECO:0000313" key="3">
    <source>
        <dbReference type="Proteomes" id="UP000076584"/>
    </source>
</evidence>
<proteinExistence type="predicted"/>
<dbReference type="Proteomes" id="UP000076584">
    <property type="component" value="Unassembled WGS sequence"/>
</dbReference>
<accession>A0A167EBA8</accession>
<name>A0A167EBA8_COLIC</name>
<keyword evidence="3" id="KW-1185">Reference proteome</keyword>
<organism evidence="2 3">
    <name type="scientific">Colletotrichum incanum</name>
    <name type="common">Soybean anthracnose fungus</name>
    <dbReference type="NCBI Taxonomy" id="1573173"/>
    <lineage>
        <taxon>Eukaryota</taxon>
        <taxon>Fungi</taxon>
        <taxon>Dikarya</taxon>
        <taxon>Ascomycota</taxon>
        <taxon>Pezizomycotina</taxon>
        <taxon>Sordariomycetes</taxon>
        <taxon>Hypocreomycetidae</taxon>
        <taxon>Glomerellales</taxon>
        <taxon>Glomerellaceae</taxon>
        <taxon>Colletotrichum</taxon>
        <taxon>Colletotrichum spaethianum species complex</taxon>
    </lineage>
</organism>
<evidence type="ECO:0000313" key="2">
    <source>
        <dbReference type="EMBL" id="KZL84917.1"/>
    </source>
</evidence>
<sequence>MTTSIDNPYLLRDEYIDSRNIQDHHLNAELASIRTFIQACFDATEKKLIRRIDDSDAKHEQKMAYIRNQNLRNPNLPIEPIVSLRDEGLVLPNPTRFPKHAKQFYALRKPDTLLRVRMLGYLVGFYDIQWQRWEVLGGDDDADDYETYADEDKDEDAATATRPPKLSLWDAVQTYPEFAVNALESILGLNEQNFINFRECAKLKSPPQATKRRQLLAPRVESHSTQSTGSLSGVGRS</sequence>
<comment type="caution">
    <text evidence="2">The sequence shown here is derived from an EMBL/GenBank/DDBJ whole genome shotgun (WGS) entry which is preliminary data.</text>
</comment>